<evidence type="ECO:0000313" key="2">
    <source>
        <dbReference type="Proteomes" id="UP001602322"/>
    </source>
</evidence>
<evidence type="ECO:0000313" key="1">
    <source>
        <dbReference type="EMBL" id="MFF5896768.1"/>
    </source>
</evidence>
<gene>
    <name evidence="1" type="ORF">ACFY8O_12670</name>
</gene>
<dbReference type="InterPro" id="IPR023393">
    <property type="entry name" value="START-like_dom_sf"/>
</dbReference>
<proteinExistence type="predicted"/>
<name>A0ABW6X3W3_9ACTN</name>
<dbReference type="CDD" id="cd07812">
    <property type="entry name" value="SRPBCC"/>
    <property type="match status" value="1"/>
</dbReference>
<dbReference type="InterPro" id="IPR019587">
    <property type="entry name" value="Polyketide_cyclase/dehydratase"/>
</dbReference>
<protein>
    <submittedName>
        <fullName evidence="1">SRPBCC family protein</fullName>
    </submittedName>
</protein>
<dbReference type="Pfam" id="PF10604">
    <property type="entry name" value="Polyketide_cyc2"/>
    <property type="match status" value="1"/>
</dbReference>
<dbReference type="EMBL" id="JBIBEG010000003">
    <property type="protein sequence ID" value="MFF5896768.1"/>
    <property type="molecule type" value="Genomic_DNA"/>
</dbReference>
<dbReference type="Gene3D" id="3.30.530.20">
    <property type="match status" value="1"/>
</dbReference>
<keyword evidence="2" id="KW-1185">Reference proteome</keyword>
<reference evidence="1 2" key="1">
    <citation type="submission" date="2024-10" db="EMBL/GenBank/DDBJ databases">
        <title>The Natural Products Discovery Center: Release of the First 8490 Sequenced Strains for Exploring Actinobacteria Biosynthetic Diversity.</title>
        <authorList>
            <person name="Kalkreuter E."/>
            <person name="Kautsar S.A."/>
            <person name="Yang D."/>
            <person name="Bader C.D."/>
            <person name="Teijaro C.N."/>
            <person name="Fluegel L."/>
            <person name="Davis C.M."/>
            <person name="Simpson J.R."/>
            <person name="Lauterbach L."/>
            <person name="Steele A.D."/>
            <person name="Gui C."/>
            <person name="Meng S."/>
            <person name="Li G."/>
            <person name="Viehrig K."/>
            <person name="Ye F."/>
            <person name="Su P."/>
            <person name="Kiefer A.F."/>
            <person name="Nichols A."/>
            <person name="Cepeda A.J."/>
            <person name="Yan W."/>
            <person name="Fan B."/>
            <person name="Jiang Y."/>
            <person name="Adhikari A."/>
            <person name="Zheng C.-J."/>
            <person name="Schuster L."/>
            <person name="Cowan T.M."/>
            <person name="Smanski M.J."/>
            <person name="Chevrette M.G."/>
            <person name="De Carvalho L.P.S."/>
            <person name="Shen B."/>
        </authorList>
    </citation>
    <scope>NUCLEOTIDE SEQUENCE [LARGE SCALE GENOMIC DNA]</scope>
    <source>
        <strain evidence="1 2">NPDC012540</strain>
    </source>
</reference>
<accession>A0ABW6X3W3</accession>
<sequence>MPRTMSVSDSVLIRVTPSTVYEQVSDPTAMGRWSPENLGARVLGEHRGTHVGMVFEGRNKRGPFRWTTRCTVTAADPGQRFAFRVHAIGARRPLLPGPIALWEYRFEAVDGGTRVTETWTDDRRAWPDLLANAFDRVATRGQTFAEFQRVNIRTTLDRLRDALEQKGAGASGGVEGGPGHG</sequence>
<organism evidence="1 2">
    <name type="scientific">Streptomyces argenteolus</name>
    <dbReference type="NCBI Taxonomy" id="67274"/>
    <lineage>
        <taxon>Bacteria</taxon>
        <taxon>Bacillati</taxon>
        <taxon>Actinomycetota</taxon>
        <taxon>Actinomycetes</taxon>
        <taxon>Kitasatosporales</taxon>
        <taxon>Streptomycetaceae</taxon>
        <taxon>Streptomyces</taxon>
    </lineage>
</organism>
<dbReference type="Proteomes" id="UP001602322">
    <property type="component" value="Unassembled WGS sequence"/>
</dbReference>
<comment type="caution">
    <text evidence="1">The sequence shown here is derived from an EMBL/GenBank/DDBJ whole genome shotgun (WGS) entry which is preliminary data.</text>
</comment>
<dbReference type="RefSeq" id="WP_145804915.1">
    <property type="nucleotide sequence ID" value="NZ_JBIBEG010000003.1"/>
</dbReference>
<dbReference type="SUPFAM" id="SSF55961">
    <property type="entry name" value="Bet v1-like"/>
    <property type="match status" value="1"/>
</dbReference>